<dbReference type="SMART" id="SM01375">
    <property type="entry name" value="Dynein_light"/>
    <property type="match status" value="1"/>
</dbReference>
<keyword evidence="12" id="KW-0539">Nucleus</keyword>
<dbReference type="GO" id="GO:0005634">
    <property type="term" value="C:nucleus"/>
    <property type="evidence" value="ECO:0007669"/>
    <property type="project" value="UniProtKB-SubCell"/>
</dbReference>
<evidence type="ECO:0000256" key="12">
    <source>
        <dbReference type="ARBA" id="ARBA00023242"/>
    </source>
</evidence>
<dbReference type="eggNOG" id="KOG3430">
    <property type="taxonomic scope" value="Eukaryota"/>
</dbReference>
<gene>
    <name evidence="14" type="ORF">LPMP_050070</name>
</gene>
<keyword evidence="11 13" id="KW-0206">Cytoskeleton</keyword>
<dbReference type="PANTHER" id="PTHR11886">
    <property type="entry name" value="DYNEIN LIGHT CHAIN"/>
    <property type="match status" value="1"/>
</dbReference>
<dbReference type="GO" id="GO:0045505">
    <property type="term" value="F:dynein intermediate chain binding"/>
    <property type="evidence" value="ECO:0007669"/>
    <property type="project" value="TreeGrafter"/>
</dbReference>
<dbReference type="InterPro" id="IPR001372">
    <property type="entry name" value="Dynein_light_chain_typ-1/2"/>
</dbReference>
<dbReference type="Pfam" id="PF01221">
    <property type="entry name" value="Dynein_light"/>
    <property type="match status" value="1"/>
</dbReference>
<dbReference type="FunFam" id="3.30.740.10:FF:000005">
    <property type="entry name" value="Dynein light chain"/>
    <property type="match status" value="1"/>
</dbReference>
<dbReference type="CDD" id="cd21452">
    <property type="entry name" value="DLC-like_DYNLL1_DYNLL2"/>
    <property type="match status" value="1"/>
</dbReference>
<dbReference type="VEuPathDB" id="TriTrypDB:LPMP_050070"/>
<evidence type="ECO:0000256" key="4">
    <source>
        <dbReference type="ARBA" id="ARBA00022448"/>
    </source>
</evidence>
<dbReference type="PANTHER" id="PTHR11886:SF90">
    <property type="entry name" value="DYNEIN LIGHT CHAIN"/>
    <property type="match status" value="1"/>
</dbReference>
<reference evidence="14 15" key="1">
    <citation type="journal article" date="2015" name="Sci. Rep.">
        <title>The genome of Leishmania panamensis: insights into genomics of the L. (Viannia) subgenus.</title>
        <authorList>
            <person name="Llanes A."/>
            <person name="Restrepo C.M."/>
            <person name="Vecchio G.D."/>
            <person name="Anguizola F.J."/>
            <person name="Lleonart R."/>
        </authorList>
    </citation>
    <scope>NUCLEOTIDE SEQUENCE [LARGE SCALE GENOMIC DNA]</scope>
    <source>
        <strain evidence="14 15">MHOM/PA/94/PSC-1</strain>
    </source>
</reference>
<dbReference type="GO" id="GO:0005874">
    <property type="term" value="C:microtubule"/>
    <property type="evidence" value="ECO:0007669"/>
    <property type="project" value="UniProtKB-KW"/>
</dbReference>
<dbReference type="RefSeq" id="XP_010703770.1">
    <property type="nucleotide sequence ID" value="XM_010705468.1"/>
</dbReference>
<dbReference type="GO" id="GO:0005868">
    <property type="term" value="C:cytoplasmic dynein complex"/>
    <property type="evidence" value="ECO:0007669"/>
    <property type="project" value="TreeGrafter"/>
</dbReference>
<dbReference type="InterPro" id="IPR019763">
    <property type="entry name" value="Dynein_light_1/2_CS"/>
</dbReference>
<comment type="similarity">
    <text evidence="3 13">Belongs to the dynein light chain family.</text>
</comment>
<protein>
    <recommendedName>
        <fullName evidence="13">Dynein light chain</fullName>
    </recommendedName>
</protein>
<keyword evidence="6 13" id="KW-0493">Microtubule</keyword>
<dbReference type="AlphaFoldDB" id="A0A088RHS1"/>
<dbReference type="Proteomes" id="UP000063063">
    <property type="component" value="Chromosome 5"/>
</dbReference>
<keyword evidence="10 13" id="KW-0505">Motor protein</keyword>
<dbReference type="KEGG" id="lpan:LPMP_050070"/>
<dbReference type="OrthoDB" id="10033309at2759"/>
<evidence type="ECO:0000256" key="9">
    <source>
        <dbReference type="ARBA" id="ARBA00023017"/>
    </source>
</evidence>
<dbReference type="EMBL" id="CP009374">
    <property type="protein sequence ID" value="AIN95448.1"/>
    <property type="molecule type" value="Genomic_DNA"/>
</dbReference>
<evidence type="ECO:0000256" key="7">
    <source>
        <dbReference type="ARBA" id="ARBA00022816"/>
    </source>
</evidence>
<dbReference type="GO" id="GO:0051028">
    <property type="term" value="P:mRNA transport"/>
    <property type="evidence" value="ECO:0007669"/>
    <property type="project" value="UniProtKB-KW"/>
</dbReference>
<proteinExistence type="inferred from homology"/>
<keyword evidence="15" id="KW-1185">Reference proteome</keyword>
<dbReference type="VEuPathDB" id="TriTrypDB:LPAL13_050005700"/>
<evidence type="ECO:0000256" key="5">
    <source>
        <dbReference type="ARBA" id="ARBA00022490"/>
    </source>
</evidence>
<evidence type="ECO:0000256" key="8">
    <source>
        <dbReference type="ARBA" id="ARBA00022927"/>
    </source>
</evidence>
<accession>A0A088RHS1</accession>
<dbReference type="GO" id="GO:0007017">
    <property type="term" value="P:microtubule-based process"/>
    <property type="evidence" value="ECO:0007669"/>
    <property type="project" value="InterPro"/>
</dbReference>
<dbReference type="SUPFAM" id="SSF54648">
    <property type="entry name" value="DLC"/>
    <property type="match status" value="1"/>
</dbReference>
<keyword evidence="8" id="KW-0653">Protein transport</keyword>
<organism evidence="14 15">
    <name type="scientific">Leishmania panamensis</name>
    <dbReference type="NCBI Taxonomy" id="5679"/>
    <lineage>
        <taxon>Eukaryota</taxon>
        <taxon>Discoba</taxon>
        <taxon>Euglenozoa</taxon>
        <taxon>Kinetoplastea</taxon>
        <taxon>Metakinetoplastina</taxon>
        <taxon>Trypanosomatida</taxon>
        <taxon>Trypanosomatidae</taxon>
        <taxon>Leishmaniinae</taxon>
        <taxon>Leishmania</taxon>
        <taxon>Leishmania guyanensis species complex</taxon>
    </lineage>
</organism>
<evidence type="ECO:0000256" key="3">
    <source>
        <dbReference type="ARBA" id="ARBA00010156"/>
    </source>
</evidence>
<evidence type="ECO:0000256" key="6">
    <source>
        <dbReference type="ARBA" id="ARBA00022701"/>
    </source>
</evidence>
<name>A0A088RHS1_LEIPA</name>
<dbReference type="GO" id="GO:0015031">
    <property type="term" value="P:protein transport"/>
    <property type="evidence" value="ECO:0007669"/>
    <property type="project" value="UniProtKB-KW"/>
</dbReference>
<evidence type="ECO:0000256" key="10">
    <source>
        <dbReference type="ARBA" id="ARBA00023175"/>
    </source>
</evidence>
<dbReference type="PROSITE" id="PS01239">
    <property type="entry name" value="DYNEIN_LIGHT_1"/>
    <property type="match status" value="1"/>
</dbReference>
<dbReference type="InterPro" id="IPR037177">
    <property type="entry name" value="DLC_sf"/>
</dbReference>
<keyword evidence="7" id="KW-0509">mRNA transport</keyword>
<dbReference type="Gene3D" id="3.30.740.10">
    <property type="entry name" value="Protein Inhibitor Of Neuronal Nitric Oxide Synthase"/>
    <property type="match status" value="1"/>
</dbReference>
<evidence type="ECO:0000313" key="14">
    <source>
        <dbReference type="EMBL" id="AIN95448.1"/>
    </source>
</evidence>
<keyword evidence="5 13" id="KW-0963">Cytoplasm</keyword>
<keyword evidence="4" id="KW-0813">Transport</keyword>
<comment type="subcellular location">
    <subcellularLocation>
        <location evidence="2 13">Cytoplasm</location>
        <location evidence="2 13">Cytoskeleton</location>
    </subcellularLocation>
    <subcellularLocation>
        <location evidence="1">Nucleus</location>
    </subcellularLocation>
</comment>
<evidence type="ECO:0000256" key="11">
    <source>
        <dbReference type="ARBA" id="ARBA00023212"/>
    </source>
</evidence>
<keyword evidence="9 13" id="KW-0243">Dynein</keyword>
<evidence type="ECO:0000256" key="1">
    <source>
        <dbReference type="ARBA" id="ARBA00004123"/>
    </source>
</evidence>
<sequence length="91" mass="10610">MVLKYSEMSYNADMPKDMIQEAQDVIIKAFETEFLENAVATHIKREFVKKYKGVWHCVVGKNFGSFVTHEMKGYIYITWGPISILLWKTVS</sequence>
<dbReference type="GeneID" id="22572085"/>
<evidence type="ECO:0000256" key="13">
    <source>
        <dbReference type="RuleBase" id="RU365010"/>
    </source>
</evidence>
<evidence type="ECO:0000256" key="2">
    <source>
        <dbReference type="ARBA" id="ARBA00004245"/>
    </source>
</evidence>
<evidence type="ECO:0000313" key="15">
    <source>
        <dbReference type="Proteomes" id="UP000063063"/>
    </source>
</evidence>